<gene>
    <name evidence="3" type="primary">LOC100906443</name>
</gene>
<dbReference type="AlphaFoldDB" id="A0AAJ6VXD0"/>
<protein>
    <submittedName>
        <fullName evidence="3">Uncharacterized protein LOC100906443</fullName>
    </submittedName>
</protein>
<proteinExistence type="predicted"/>
<keyword evidence="2" id="KW-1185">Reference proteome</keyword>
<dbReference type="Proteomes" id="UP000694867">
    <property type="component" value="Unplaced"/>
</dbReference>
<name>A0AAJ6VXD0_9ACAR</name>
<evidence type="ECO:0000313" key="2">
    <source>
        <dbReference type="Proteomes" id="UP000694867"/>
    </source>
</evidence>
<dbReference type="RefSeq" id="XP_003741530.1">
    <property type="nucleotide sequence ID" value="XM_003741482.1"/>
</dbReference>
<feature type="region of interest" description="Disordered" evidence="1">
    <location>
        <begin position="28"/>
        <end position="82"/>
    </location>
</feature>
<sequence>MNPESDSRISQRRVIEPPDGLTLFLMEHSEDDWDGLETSPSFHDGEEDDPNSTGQFDDSTSRGASLRRPVQPPFELRSTLRDEAEGEGLKRANNFGWNFLTAFMWSLSRVKIS</sequence>
<evidence type="ECO:0000313" key="3">
    <source>
        <dbReference type="RefSeq" id="XP_003741530.1"/>
    </source>
</evidence>
<dbReference type="KEGG" id="goe:100906443"/>
<accession>A0AAJ6VXD0</accession>
<reference evidence="3" key="1">
    <citation type="submission" date="2025-08" db="UniProtKB">
        <authorList>
            <consortium name="RefSeq"/>
        </authorList>
    </citation>
    <scope>IDENTIFICATION</scope>
</reference>
<evidence type="ECO:0000256" key="1">
    <source>
        <dbReference type="SAM" id="MobiDB-lite"/>
    </source>
</evidence>
<feature type="compositionally biased region" description="Polar residues" evidence="1">
    <location>
        <begin position="51"/>
        <end position="63"/>
    </location>
</feature>
<organism evidence="2 3">
    <name type="scientific">Galendromus occidentalis</name>
    <name type="common">western predatory mite</name>
    <dbReference type="NCBI Taxonomy" id="34638"/>
    <lineage>
        <taxon>Eukaryota</taxon>
        <taxon>Metazoa</taxon>
        <taxon>Ecdysozoa</taxon>
        <taxon>Arthropoda</taxon>
        <taxon>Chelicerata</taxon>
        <taxon>Arachnida</taxon>
        <taxon>Acari</taxon>
        <taxon>Parasitiformes</taxon>
        <taxon>Mesostigmata</taxon>
        <taxon>Gamasina</taxon>
        <taxon>Phytoseioidea</taxon>
        <taxon>Phytoseiidae</taxon>
        <taxon>Typhlodrominae</taxon>
        <taxon>Galendromus</taxon>
    </lineage>
</organism>
<dbReference type="GeneID" id="100906443"/>